<dbReference type="InterPro" id="IPR009739">
    <property type="entry name" value="LprI-like_N"/>
</dbReference>
<dbReference type="Pfam" id="PF07007">
    <property type="entry name" value="LprI"/>
    <property type="match status" value="1"/>
</dbReference>
<organism evidence="3 4">
    <name type="scientific">Neisseria zalophi</name>
    <dbReference type="NCBI Taxonomy" id="640030"/>
    <lineage>
        <taxon>Bacteria</taxon>
        <taxon>Pseudomonadati</taxon>
        <taxon>Pseudomonadota</taxon>
        <taxon>Betaproteobacteria</taxon>
        <taxon>Neisseriales</taxon>
        <taxon>Neisseriaceae</taxon>
        <taxon>Neisseria</taxon>
    </lineage>
</organism>
<gene>
    <name evidence="3" type="ORF">D0T92_03275</name>
</gene>
<dbReference type="OrthoDB" id="8607286at2"/>
<feature type="domain" description="Lysozyme inhibitor LprI-like N-terminal" evidence="2">
    <location>
        <begin position="260"/>
        <end position="335"/>
    </location>
</feature>
<dbReference type="Proteomes" id="UP000325713">
    <property type="component" value="Chromosome"/>
</dbReference>
<reference evidence="3 4" key="1">
    <citation type="submission" date="2018-08" db="EMBL/GenBank/DDBJ databases">
        <title>Neisseria zalophi ATCC BAA-2455 complete genome.</title>
        <authorList>
            <person name="Veseli I.A."/>
            <person name="Buttler R."/>
            <person name="Mascarenhas dos Santos A.C."/>
            <person name="Pombert J.-F."/>
        </authorList>
    </citation>
    <scope>NUCLEOTIDE SEQUENCE [LARGE SCALE GENOMIC DNA]</scope>
    <source>
        <strain evidence="3 4">ATCC BAA-2455</strain>
    </source>
</reference>
<keyword evidence="1" id="KW-0732">Signal</keyword>
<dbReference type="EMBL" id="CP031700">
    <property type="protein sequence ID" value="QEY25657.1"/>
    <property type="molecule type" value="Genomic_DNA"/>
</dbReference>
<evidence type="ECO:0000313" key="4">
    <source>
        <dbReference type="Proteomes" id="UP000325713"/>
    </source>
</evidence>
<keyword evidence="4" id="KW-1185">Reference proteome</keyword>
<feature type="chain" id="PRO_5023852755" evidence="1">
    <location>
        <begin position="20"/>
        <end position="341"/>
    </location>
</feature>
<accession>A0A5J6PXS1</accession>
<evidence type="ECO:0000259" key="2">
    <source>
        <dbReference type="Pfam" id="PF07007"/>
    </source>
</evidence>
<dbReference type="AlphaFoldDB" id="A0A5J6PXS1"/>
<dbReference type="PROSITE" id="PS51257">
    <property type="entry name" value="PROKAR_LIPOPROTEIN"/>
    <property type="match status" value="1"/>
</dbReference>
<name>A0A5J6PXS1_9NEIS</name>
<sequence length="341" mass="37538">MYKKLLTLSIIAASLAACSEDAPKQNTPELACSNPAVAQNIRTNVQDIIKEEAQSFARNDSRQFIDADKVIAAATQLEISLENAAQDNQSGSPICGADLTIKIPSNILTMAETNSPLIYGSGKTIGQLIQERIQGSNLNYNQGAFTQKISYTPEISTNTASVDYEDNAVTVMAQNISSALLPYGVKNILIIDGKAVKREDALNMSKEAYDDPPLADPEDILENNAASNVFDESANAASSPEILSPESRRNEITFSANELEQAQGNNQAANNEINRIWRSIDQNVQKELLNEQRSWIQSKDNHCRQAAAQADSNLQAEYLRLQCDTRMTRERSQYLRGYTIN</sequence>
<dbReference type="Gene3D" id="1.20.1270.180">
    <property type="match status" value="1"/>
</dbReference>
<dbReference type="RefSeq" id="WP_151050181.1">
    <property type="nucleotide sequence ID" value="NZ_CP031700.1"/>
</dbReference>
<feature type="signal peptide" evidence="1">
    <location>
        <begin position="1"/>
        <end position="19"/>
    </location>
</feature>
<dbReference type="KEGG" id="nzl:D0T92_03275"/>
<proteinExistence type="predicted"/>
<protein>
    <submittedName>
        <fullName evidence="3">DUF1311 domain-containing protein</fullName>
    </submittedName>
</protein>
<evidence type="ECO:0000256" key="1">
    <source>
        <dbReference type="SAM" id="SignalP"/>
    </source>
</evidence>
<evidence type="ECO:0000313" key="3">
    <source>
        <dbReference type="EMBL" id="QEY25657.1"/>
    </source>
</evidence>